<evidence type="ECO:0000259" key="1">
    <source>
        <dbReference type="Pfam" id="PF16158"/>
    </source>
</evidence>
<dbReference type="InterPro" id="IPR013783">
    <property type="entry name" value="Ig-like_fold"/>
</dbReference>
<feature type="domain" description="DUF7948" evidence="2">
    <location>
        <begin position="90"/>
        <end position="290"/>
    </location>
</feature>
<dbReference type="EMBL" id="NMQW01000005">
    <property type="protein sequence ID" value="OXM87399.1"/>
    <property type="molecule type" value="Genomic_DNA"/>
</dbReference>
<dbReference type="Proteomes" id="UP000215509">
    <property type="component" value="Unassembled WGS sequence"/>
</dbReference>
<protein>
    <submittedName>
        <fullName evidence="3">Uncharacterized protein</fullName>
    </submittedName>
</protein>
<proteinExistence type="predicted"/>
<evidence type="ECO:0000259" key="2">
    <source>
        <dbReference type="Pfam" id="PF25778"/>
    </source>
</evidence>
<gene>
    <name evidence="3" type="ORF">CF651_04645</name>
</gene>
<name>A0A229UWU6_9BACL</name>
<dbReference type="Pfam" id="PF25778">
    <property type="entry name" value="DUF7948"/>
    <property type="match status" value="1"/>
</dbReference>
<dbReference type="OrthoDB" id="151636at2"/>
<accession>A0A229UWU6</accession>
<sequence>MARRTFKVQIILLLIGIILHMNTFISYASEPQDLKNKQNVFQNNIPTITQNMYKSTITNNVYATVDQRKFMKELTNLRTKKSKTFVNNDETMTVLTSTYSLHYQVGKEWKEIDTTIHEDPSPGATTEVADQNQFTVMFNRENNPSVTYQVYDESVSYEAINTKQSEGRVEKNKITYSNAWQETDLVYKVNPDDLKMELWLKNESAPKVFEFNVTTKNLELIQKEDGSIDFVNKQGEVHGSIPQLWIRDASSSKKRYNHTRLFIDKNEDQTILRIELNDEGLQYPIMIDPTTSNSSGYYFDIAPDLDLASIVQFSAFSYDGDSDSGYYGHPADIYLTRQEYGSFKPEYNAPPPGQDGRNVIFIGRTVVPGTGSYNDAVLNVTGTQIISQYGNSGTIYGGACYYSACNTYITYIAHKSTLIDHTIPSTMEAGKTYPVTVTYRNDGDEPWTEVSAYRLGAVGDSDPFANGRQTIAGGHSIAPGQQYTFSFTMMAPNTGTYISDWRMVKDGLTWFGPSLTRTIQVVPPVAPPAVQTKYKIHYEYDAAGRIQSSTRTKISN</sequence>
<evidence type="ECO:0000313" key="4">
    <source>
        <dbReference type="Proteomes" id="UP000215509"/>
    </source>
</evidence>
<comment type="caution">
    <text evidence="3">The sequence shown here is derived from an EMBL/GenBank/DDBJ whole genome shotgun (WGS) entry which is preliminary data.</text>
</comment>
<dbReference type="Gene3D" id="2.60.40.10">
    <property type="entry name" value="Immunoglobulins"/>
    <property type="match status" value="1"/>
</dbReference>
<dbReference type="RefSeq" id="WP_094013696.1">
    <property type="nucleotide sequence ID" value="NZ_NMQW01000005.1"/>
</dbReference>
<organism evidence="3 4">
    <name type="scientific">Paenibacillus rigui</name>
    <dbReference type="NCBI Taxonomy" id="554312"/>
    <lineage>
        <taxon>Bacteria</taxon>
        <taxon>Bacillati</taxon>
        <taxon>Bacillota</taxon>
        <taxon>Bacilli</taxon>
        <taxon>Bacillales</taxon>
        <taxon>Paenibacillaceae</taxon>
        <taxon>Paenibacillus</taxon>
    </lineage>
</organism>
<dbReference type="InterPro" id="IPR032350">
    <property type="entry name" value="Nbr1_FW"/>
</dbReference>
<feature type="domain" description="Nbr1 FW" evidence="1">
    <location>
        <begin position="425"/>
        <end position="521"/>
    </location>
</feature>
<reference evidence="3 4" key="1">
    <citation type="submission" date="2017-07" db="EMBL/GenBank/DDBJ databases">
        <title>Genome sequencing and assembly of Paenibacillus rigui.</title>
        <authorList>
            <person name="Mayilraj S."/>
        </authorList>
    </citation>
    <scope>NUCLEOTIDE SEQUENCE [LARGE SCALE GENOMIC DNA]</scope>
    <source>
        <strain evidence="3 4">JCM 16352</strain>
    </source>
</reference>
<dbReference type="InterPro" id="IPR057708">
    <property type="entry name" value="DUF7948"/>
</dbReference>
<evidence type="ECO:0000313" key="3">
    <source>
        <dbReference type="EMBL" id="OXM87399.1"/>
    </source>
</evidence>
<dbReference type="Pfam" id="PF16158">
    <property type="entry name" value="N_BRCA1_IG"/>
    <property type="match status" value="1"/>
</dbReference>
<keyword evidence="4" id="KW-1185">Reference proteome</keyword>
<dbReference type="AlphaFoldDB" id="A0A229UWU6"/>